<evidence type="ECO:0000256" key="3">
    <source>
        <dbReference type="ARBA" id="ARBA00022670"/>
    </source>
</evidence>
<feature type="transmembrane region" description="Helical" evidence="8">
    <location>
        <begin position="88"/>
        <end position="109"/>
    </location>
</feature>
<sequence length="182" mass="20394">MKKLFSKYKGVIVFLLLFLGSYLVLTVAYVMYLNLSENGSYPPDFVTNLVSKQASAVVESFGYKAQLVPHPSQPSMKIYVEGMLRGRIVEGCNALSIIILFVSFVIAFAQGFKKTLLFLLAGITIIYAANVVRIAILAVALYEFPEQRHVLHGVVFPGIIYGMVFLLWLIWVRLLTPKVKVK</sequence>
<organism evidence="9 10">
    <name type="scientific">Marinirhabdus gelatinilytica</name>
    <dbReference type="NCBI Taxonomy" id="1703343"/>
    <lineage>
        <taxon>Bacteria</taxon>
        <taxon>Pseudomonadati</taxon>
        <taxon>Bacteroidota</taxon>
        <taxon>Flavobacteriia</taxon>
        <taxon>Flavobacteriales</taxon>
        <taxon>Flavobacteriaceae</taxon>
    </lineage>
</organism>
<dbReference type="AlphaFoldDB" id="A0A370QL57"/>
<proteinExistence type="predicted"/>
<evidence type="ECO:0000313" key="10">
    <source>
        <dbReference type="Proteomes" id="UP000255317"/>
    </source>
</evidence>
<dbReference type="InterPro" id="IPR026323">
    <property type="entry name" value="Exosortase-related_prot_XrtF"/>
</dbReference>
<evidence type="ECO:0000256" key="7">
    <source>
        <dbReference type="ARBA" id="ARBA00023136"/>
    </source>
</evidence>
<keyword evidence="2" id="KW-1003">Cell membrane</keyword>
<evidence type="ECO:0000256" key="2">
    <source>
        <dbReference type="ARBA" id="ARBA00022475"/>
    </source>
</evidence>
<accession>A0A370QL57</accession>
<dbReference type="InterPro" id="IPR019127">
    <property type="entry name" value="Exosortase"/>
</dbReference>
<dbReference type="GO" id="GO:0008233">
    <property type="term" value="F:peptidase activity"/>
    <property type="evidence" value="ECO:0007669"/>
    <property type="project" value="UniProtKB-KW"/>
</dbReference>
<keyword evidence="10" id="KW-1185">Reference proteome</keyword>
<keyword evidence="3" id="KW-0645">Protease</keyword>
<dbReference type="GO" id="GO:0006508">
    <property type="term" value="P:proteolysis"/>
    <property type="evidence" value="ECO:0007669"/>
    <property type="project" value="UniProtKB-KW"/>
</dbReference>
<protein>
    <submittedName>
        <fullName evidence="9">Exosortase family protein XrtF</fullName>
    </submittedName>
</protein>
<dbReference type="InterPro" id="IPR026392">
    <property type="entry name" value="Exo/Archaeosortase_dom"/>
</dbReference>
<dbReference type="GO" id="GO:0005886">
    <property type="term" value="C:plasma membrane"/>
    <property type="evidence" value="ECO:0007669"/>
    <property type="project" value="UniProtKB-SubCell"/>
</dbReference>
<comment type="subcellular location">
    <subcellularLocation>
        <location evidence="1">Cell membrane</location>
        <topology evidence="1">Multi-pass membrane protein</topology>
    </subcellularLocation>
</comment>
<feature type="transmembrane region" description="Helical" evidence="8">
    <location>
        <begin position="154"/>
        <end position="176"/>
    </location>
</feature>
<dbReference type="Proteomes" id="UP000255317">
    <property type="component" value="Unassembled WGS sequence"/>
</dbReference>
<dbReference type="OrthoDB" id="678161at2"/>
<dbReference type="NCBIfam" id="TIGR04128">
    <property type="entry name" value="exoso_Fjoh_1448"/>
    <property type="match status" value="1"/>
</dbReference>
<comment type="caution">
    <text evidence="9">The sequence shown here is derived from an EMBL/GenBank/DDBJ whole genome shotgun (WGS) entry which is preliminary data.</text>
</comment>
<dbReference type="Pfam" id="PF09721">
    <property type="entry name" value="Exosortase_EpsH"/>
    <property type="match status" value="1"/>
</dbReference>
<dbReference type="EMBL" id="QRAO01000001">
    <property type="protein sequence ID" value="RDK89106.1"/>
    <property type="molecule type" value="Genomic_DNA"/>
</dbReference>
<keyword evidence="6 8" id="KW-1133">Transmembrane helix</keyword>
<keyword evidence="7 8" id="KW-0472">Membrane</keyword>
<evidence type="ECO:0000313" key="9">
    <source>
        <dbReference type="EMBL" id="RDK89106.1"/>
    </source>
</evidence>
<feature type="transmembrane region" description="Helical" evidence="8">
    <location>
        <begin position="12"/>
        <end position="32"/>
    </location>
</feature>
<evidence type="ECO:0000256" key="5">
    <source>
        <dbReference type="ARBA" id="ARBA00022801"/>
    </source>
</evidence>
<keyword evidence="5" id="KW-0378">Hydrolase</keyword>
<evidence type="ECO:0000256" key="8">
    <source>
        <dbReference type="SAM" id="Phobius"/>
    </source>
</evidence>
<name>A0A370QL57_9FLAO</name>
<dbReference type="NCBIfam" id="TIGR04178">
    <property type="entry name" value="exo_archaeo"/>
    <property type="match status" value="1"/>
</dbReference>
<evidence type="ECO:0000256" key="1">
    <source>
        <dbReference type="ARBA" id="ARBA00004651"/>
    </source>
</evidence>
<reference evidence="9 10" key="1">
    <citation type="submission" date="2018-07" db="EMBL/GenBank/DDBJ databases">
        <title>Genomic Encyclopedia of Type Strains, Phase IV (KMG-IV): sequencing the most valuable type-strain genomes for metagenomic binning, comparative biology and taxonomic classification.</title>
        <authorList>
            <person name="Goeker M."/>
        </authorList>
    </citation>
    <scope>NUCLEOTIDE SEQUENCE [LARGE SCALE GENOMIC DNA]</scope>
    <source>
        <strain evidence="9 10">DSM 101478</strain>
    </source>
</reference>
<evidence type="ECO:0000256" key="4">
    <source>
        <dbReference type="ARBA" id="ARBA00022692"/>
    </source>
</evidence>
<feature type="transmembrane region" description="Helical" evidence="8">
    <location>
        <begin position="116"/>
        <end position="142"/>
    </location>
</feature>
<keyword evidence="4 8" id="KW-0812">Transmembrane</keyword>
<gene>
    <name evidence="9" type="ORF">C8D94_101986</name>
</gene>
<dbReference type="RefSeq" id="WP_115122746.1">
    <property type="nucleotide sequence ID" value="NZ_QRAO01000001.1"/>
</dbReference>
<evidence type="ECO:0000256" key="6">
    <source>
        <dbReference type="ARBA" id="ARBA00022989"/>
    </source>
</evidence>